<organism evidence="4 5">
    <name type="scientific">Streptomyces hesseae</name>
    <dbReference type="NCBI Taxonomy" id="3075519"/>
    <lineage>
        <taxon>Bacteria</taxon>
        <taxon>Bacillati</taxon>
        <taxon>Actinomycetota</taxon>
        <taxon>Actinomycetes</taxon>
        <taxon>Kitasatosporales</taxon>
        <taxon>Streptomycetaceae</taxon>
        <taxon>Streptomyces</taxon>
    </lineage>
</organism>
<evidence type="ECO:0000259" key="3">
    <source>
        <dbReference type="Pfam" id="PF00296"/>
    </source>
</evidence>
<dbReference type="SUPFAM" id="SSF51679">
    <property type="entry name" value="Bacterial luciferase-like"/>
    <property type="match status" value="1"/>
</dbReference>
<dbReference type="Gene3D" id="3.20.20.30">
    <property type="entry name" value="Luciferase-like domain"/>
    <property type="match status" value="1"/>
</dbReference>
<dbReference type="PANTHER" id="PTHR30137">
    <property type="entry name" value="LUCIFERASE-LIKE MONOOXYGENASE"/>
    <property type="match status" value="1"/>
</dbReference>
<proteinExistence type="predicted"/>
<evidence type="ECO:0000313" key="4">
    <source>
        <dbReference type="EMBL" id="MDT0453511.1"/>
    </source>
</evidence>
<dbReference type="Proteomes" id="UP001180531">
    <property type="component" value="Unassembled WGS sequence"/>
</dbReference>
<protein>
    <submittedName>
        <fullName evidence="4">MsnO8 family LLM class oxidoreductase</fullName>
        <ecNumber evidence="4">1.-.-.-</ecNumber>
    </submittedName>
</protein>
<dbReference type="InterPro" id="IPR019949">
    <property type="entry name" value="CmoO-like"/>
</dbReference>
<keyword evidence="4" id="KW-0560">Oxidoreductase</keyword>
<dbReference type="EMBL" id="JAVRFI010000031">
    <property type="protein sequence ID" value="MDT0453511.1"/>
    <property type="molecule type" value="Genomic_DNA"/>
</dbReference>
<reference evidence="4" key="1">
    <citation type="submission" date="2024-05" db="EMBL/GenBank/DDBJ databases">
        <title>30 novel species of actinomycetes from the DSMZ collection.</title>
        <authorList>
            <person name="Nouioui I."/>
        </authorList>
    </citation>
    <scope>NUCLEOTIDE SEQUENCE</scope>
    <source>
        <strain evidence="4">DSM 40473</strain>
    </source>
</reference>
<comment type="caution">
    <text evidence="4">The sequence shown here is derived from an EMBL/GenBank/DDBJ whole genome shotgun (WGS) entry which is preliminary data.</text>
</comment>
<evidence type="ECO:0000256" key="1">
    <source>
        <dbReference type="ARBA" id="ARBA00007789"/>
    </source>
</evidence>
<dbReference type="EC" id="1.-.-.-" evidence="4"/>
<dbReference type="NCBIfam" id="TIGR03558">
    <property type="entry name" value="oxido_grp_1"/>
    <property type="match status" value="1"/>
</dbReference>
<feature type="compositionally biased region" description="Pro residues" evidence="2">
    <location>
        <begin position="336"/>
        <end position="349"/>
    </location>
</feature>
<dbReference type="Pfam" id="PF00296">
    <property type="entry name" value="Bac_luciferase"/>
    <property type="match status" value="1"/>
</dbReference>
<comment type="similarity">
    <text evidence="1">To bacterial alkanal monooxygenase alpha and beta chains.</text>
</comment>
<dbReference type="InterPro" id="IPR036661">
    <property type="entry name" value="Luciferase-like_sf"/>
</dbReference>
<dbReference type="InterPro" id="IPR050766">
    <property type="entry name" value="Bact_Lucif_Oxidored"/>
</dbReference>
<evidence type="ECO:0000256" key="2">
    <source>
        <dbReference type="SAM" id="MobiDB-lite"/>
    </source>
</evidence>
<keyword evidence="5" id="KW-1185">Reference proteome</keyword>
<feature type="domain" description="Luciferase-like" evidence="3">
    <location>
        <begin position="1"/>
        <end position="321"/>
    </location>
</feature>
<evidence type="ECO:0000313" key="5">
    <source>
        <dbReference type="Proteomes" id="UP001180531"/>
    </source>
</evidence>
<dbReference type="InterPro" id="IPR011251">
    <property type="entry name" value="Luciferase-like_dom"/>
</dbReference>
<dbReference type="RefSeq" id="WP_311615452.1">
    <property type="nucleotide sequence ID" value="NZ_JAVRFI010000031.1"/>
</dbReference>
<sequence>MTFKLSVLDRSRTRRHEEPGEALRNTVAFAQQVEALGYHRFWVSEHHGVPGVAGSAPTVLSAAVAAATTRIRVGTGGVMLPNHRPLVVAEQFGVLASLFPGRIDMGLGRSVGFTDGIRRALGTEKDAMDGFADRLAELAGWFTGEPTPHPGVHALPAEGLRPPLFVLANDAGAETAAHAGAALVIGGLNGKEAITAAIDRYRAGFTPSPWWHEPYVVVAGNVAVAETREAARRLLVPEAWALAHSRTHGVFPPLRPAEEIEGTLVPSMTERERGFYESALRGHVHGTEDDVATALDSLVARTGADEVLVTTSTYDRDALHDSYRRLATATAAATAPAPPASPDPAPSWT</sequence>
<name>A0ABU2SY45_9ACTN</name>
<gene>
    <name evidence="4" type="ORF">RM609_31150</name>
</gene>
<dbReference type="PANTHER" id="PTHR30137:SF6">
    <property type="entry name" value="LUCIFERASE-LIKE MONOOXYGENASE"/>
    <property type="match status" value="1"/>
</dbReference>
<dbReference type="GO" id="GO:0016491">
    <property type="term" value="F:oxidoreductase activity"/>
    <property type="evidence" value="ECO:0007669"/>
    <property type="project" value="UniProtKB-KW"/>
</dbReference>
<accession>A0ABU2SY45</accession>
<feature type="region of interest" description="Disordered" evidence="2">
    <location>
        <begin position="330"/>
        <end position="349"/>
    </location>
</feature>